<dbReference type="Pfam" id="PF01930">
    <property type="entry name" value="Cas_Cas4"/>
    <property type="match status" value="1"/>
</dbReference>
<comment type="function">
    <text evidence="13">CRISPR (clustered regularly interspaced short palindromic repeat) is an adaptive immune system that provides protection against mobile genetic elements (viruses, transposable elements and conjugative plasmids). CRISPR clusters contain sequences complementary to antecedent mobile elements and target invading nucleic acids. CRISPR clusters are transcribed and processed into CRISPR RNA (crRNA).</text>
</comment>
<evidence type="ECO:0000256" key="6">
    <source>
        <dbReference type="ARBA" id="ARBA00022723"/>
    </source>
</evidence>
<keyword evidence="7 13" id="KW-0378">Hydrolase</keyword>
<evidence type="ECO:0000256" key="9">
    <source>
        <dbReference type="ARBA" id="ARBA00023004"/>
    </source>
</evidence>
<accession>A0A6N3EUW8</accession>
<dbReference type="NCBIfam" id="TIGR00372">
    <property type="entry name" value="cas4"/>
    <property type="match status" value="1"/>
</dbReference>
<dbReference type="GO" id="GO:0046872">
    <property type="term" value="F:metal ion binding"/>
    <property type="evidence" value="ECO:0007669"/>
    <property type="project" value="UniProtKB-KW"/>
</dbReference>
<comment type="similarity">
    <text evidence="2 13">Belongs to the CRISPR-associated exonuclease Cas4 family.</text>
</comment>
<organism evidence="15">
    <name type="scientific">Clostridium symbiosum</name>
    <name type="common">Bacteroides symbiosus</name>
    <dbReference type="NCBI Taxonomy" id="1512"/>
    <lineage>
        <taxon>Bacteria</taxon>
        <taxon>Bacillati</taxon>
        <taxon>Bacillota</taxon>
        <taxon>Clostridia</taxon>
        <taxon>Lachnospirales</taxon>
        <taxon>Lachnospiraceae</taxon>
        <taxon>Otoolea</taxon>
    </lineage>
</organism>
<keyword evidence="11 13" id="KW-0051">Antiviral defense</keyword>
<dbReference type="PANTHER" id="PTHR36531">
    <property type="entry name" value="CRISPR-ASSOCIATED EXONUCLEASE CAS4"/>
    <property type="match status" value="1"/>
</dbReference>
<name>A0A6N3EUW8_CLOSY</name>
<comment type="cofactor">
    <cofactor evidence="13">
        <name>Mg(2+)</name>
        <dbReference type="ChEBI" id="CHEBI:18420"/>
    </cofactor>
    <cofactor evidence="13">
        <name>Mn(2+)</name>
        <dbReference type="ChEBI" id="CHEBI:29035"/>
    </cofactor>
    <text evidence="13">Mg(2+) or Mn(2+) required for ssDNA cleavage activity.</text>
</comment>
<evidence type="ECO:0000256" key="13">
    <source>
        <dbReference type="RuleBase" id="RU365022"/>
    </source>
</evidence>
<evidence type="ECO:0000256" key="11">
    <source>
        <dbReference type="ARBA" id="ARBA00023118"/>
    </source>
</evidence>
<protein>
    <recommendedName>
        <fullName evidence="4 13">CRISPR-associated exonuclease Cas4</fullName>
        <ecNumber evidence="3 13">3.1.12.1</ecNumber>
    </recommendedName>
</protein>
<evidence type="ECO:0000256" key="8">
    <source>
        <dbReference type="ARBA" id="ARBA00022839"/>
    </source>
</evidence>
<evidence type="ECO:0000256" key="10">
    <source>
        <dbReference type="ARBA" id="ARBA00023014"/>
    </source>
</evidence>
<dbReference type="AlphaFoldDB" id="A0A6N3EUW8"/>
<feature type="domain" description="DUF83" evidence="14">
    <location>
        <begin position="13"/>
        <end position="199"/>
    </location>
</feature>
<dbReference type="GO" id="GO:0051536">
    <property type="term" value="F:iron-sulfur cluster binding"/>
    <property type="evidence" value="ECO:0007669"/>
    <property type="project" value="UniProtKB-KW"/>
</dbReference>
<dbReference type="GO" id="GO:0004527">
    <property type="term" value="F:exonuclease activity"/>
    <property type="evidence" value="ECO:0007669"/>
    <property type="project" value="UniProtKB-KW"/>
</dbReference>
<proteinExistence type="inferred from homology"/>
<dbReference type="InterPro" id="IPR013343">
    <property type="entry name" value="CRISPR-assoc_prot_Cas4"/>
</dbReference>
<keyword evidence="5 13" id="KW-0540">Nuclease</keyword>
<dbReference type="EC" id="3.1.12.1" evidence="3 13"/>
<sequence>MANDDSDFLMISGLKHFQFCRRRWALVHIEQLWEENALTLEGHYMHERVHDDGFTEARGSVLLSRGMPVRSQELRITGVCDMVELYKDEGGVTIQGRNGRWRLYPVEYKLGQPDLQGADALQLCAQAMCLEEMFVTDIPEAALYYGKIKRRQRLILTGELRQRVKESVAEMHKLMLDGRTPKAKMGKACKSCSLVEICQPKLMKQVSASEYIRRAFHGEDEE</sequence>
<evidence type="ECO:0000256" key="3">
    <source>
        <dbReference type="ARBA" id="ARBA00012768"/>
    </source>
</evidence>
<keyword evidence="8 13" id="KW-0269">Exonuclease</keyword>
<dbReference type="Gene3D" id="3.90.320.10">
    <property type="match status" value="1"/>
</dbReference>
<evidence type="ECO:0000256" key="1">
    <source>
        <dbReference type="ARBA" id="ARBA00001966"/>
    </source>
</evidence>
<evidence type="ECO:0000256" key="7">
    <source>
        <dbReference type="ARBA" id="ARBA00022801"/>
    </source>
</evidence>
<comment type="cofactor">
    <cofactor evidence="1">
        <name>[4Fe-4S] cluster</name>
        <dbReference type="ChEBI" id="CHEBI:49883"/>
    </cofactor>
</comment>
<comment type="cofactor">
    <cofactor evidence="13">
        <name>iron-sulfur cluster</name>
        <dbReference type="ChEBI" id="CHEBI:30408"/>
    </cofactor>
</comment>
<dbReference type="PANTHER" id="PTHR36531:SF6">
    <property type="entry name" value="DNA REPLICATION ATP-DEPENDENT HELICASE_NUCLEASE DNA2"/>
    <property type="match status" value="1"/>
</dbReference>
<dbReference type="EMBL" id="CACRUA010000026">
    <property type="protein sequence ID" value="VYU43544.1"/>
    <property type="molecule type" value="Genomic_DNA"/>
</dbReference>
<gene>
    <name evidence="15" type="ORF">CSLFYP84_02236</name>
</gene>
<keyword evidence="12 13" id="KW-0464">Manganese</keyword>
<evidence type="ECO:0000256" key="4">
    <source>
        <dbReference type="ARBA" id="ARBA00020049"/>
    </source>
</evidence>
<dbReference type="InterPro" id="IPR051827">
    <property type="entry name" value="Cas4_exonuclease"/>
</dbReference>
<evidence type="ECO:0000313" key="15">
    <source>
        <dbReference type="EMBL" id="VYU43544.1"/>
    </source>
</evidence>
<dbReference type="RefSeq" id="WP_021640901.1">
    <property type="nucleotide sequence ID" value="NZ_CACRUA010000026.1"/>
</dbReference>
<dbReference type="GO" id="GO:0051607">
    <property type="term" value="P:defense response to virus"/>
    <property type="evidence" value="ECO:0007669"/>
    <property type="project" value="UniProtKB-KW"/>
</dbReference>
<reference evidence="15" key="1">
    <citation type="submission" date="2019-11" db="EMBL/GenBank/DDBJ databases">
        <authorList>
            <person name="Feng L."/>
        </authorList>
    </citation>
    <scope>NUCLEOTIDE SEQUENCE</scope>
    <source>
        <strain evidence="15">CsymbiosumLFYP84</strain>
    </source>
</reference>
<evidence type="ECO:0000256" key="5">
    <source>
        <dbReference type="ARBA" id="ARBA00022722"/>
    </source>
</evidence>
<keyword evidence="9 13" id="KW-0408">Iron</keyword>
<dbReference type="InterPro" id="IPR011604">
    <property type="entry name" value="PDDEXK-like_dom_sf"/>
</dbReference>
<evidence type="ECO:0000256" key="2">
    <source>
        <dbReference type="ARBA" id="ARBA00009189"/>
    </source>
</evidence>
<keyword evidence="10 13" id="KW-0411">Iron-sulfur</keyword>
<keyword evidence="6 13" id="KW-0479">Metal-binding</keyword>
<evidence type="ECO:0000256" key="12">
    <source>
        <dbReference type="ARBA" id="ARBA00023211"/>
    </source>
</evidence>
<dbReference type="InterPro" id="IPR022765">
    <property type="entry name" value="Dna2/Cas4_DUF83"/>
</dbReference>
<evidence type="ECO:0000259" key="14">
    <source>
        <dbReference type="Pfam" id="PF01930"/>
    </source>
</evidence>